<comment type="caution">
    <text evidence="1">The sequence shown here is derived from an EMBL/GenBank/DDBJ whole genome shotgun (WGS) entry which is preliminary data.</text>
</comment>
<dbReference type="CDD" id="cd09023">
    <property type="entry name" value="Aldose_epim_Ec_c4013"/>
    <property type="match status" value="1"/>
</dbReference>
<sequence length="371" mass="40610">MGDVVRMHGQDLGRQDLAARAGDLSAAGGVRLVTLGDGVERGIRTLEFRTGSGLAFDVLVDRCMDIGAAEHAGRAFGWRSATGFRHPGLHEHADEDGLSWLRSFSGLIVTAGLDHTLFGGEVDATAYRYPPRRTARHGLHGRVGNIPARLTGYGERWDGERCVLWAEGEVRQAAIFGERLRLTRRIEADLGGDEIRLVDTVVNAGFDPTPHMYLYHINLGWPLLDEGSRVLAPVVKTLWHSDSVAEQGVDNRVMPPPLPGFVEQVYEHALAADGDGLTGAAVVNDRLETAVSVTWRAEEFPCFFQWLNLRAGDYAVGLEPSTHHVAGDAAAREDGSMIWLGPGESRTYHTAFRVHRGAEEIEVLERRLATP</sequence>
<name>A0A7W9ILZ4_9ACTN</name>
<dbReference type="InterPro" id="IPR014718">
    <property type="entry name" value="GH-type_carb-bd"/>
</dbReference>
<dbReference type="GO" id="GO:0003824">
    <property type="term" value="F:catalytic activity"/>
    <property type="evidence" value="ECO:0007669"/>
    <property type="project" value="InterPro"/>
</dbReference>
<evidence type="ECO:0000313" key="2">
    <source>
        <dbReference type="Proteomes" id="UP000540685"/>
    </source>
</evidence>
<proteinExistence type="predicted"/>
<dbReference type="Pfam" id="PF14486">
    <property type="entry name" value="DUF4432"/>
    <property type="match status" value="1"/>
</dbReference>
<dbReference type="Proteomes" id="UP000540685">
    <property type="component" value="Unassembled WGS sequence"/>
</dbReference>
<keyword evidence="2" id="KW-1185">Reference proteome</keyword>
<gene>
    <name evidence="1" type="ORF">F4562_006159</name>
</gene>
<dbReference type="Gene3D" id="2.70.98.10">
    <property type="match status" value="1"/>
</dbReference>
<evidence type="ECO:0008006" key="3">
    <source>
        <dbReference type="Google" id="ProtNLM"/>
    </source>
</evidence>
<accession>A0A7W9ILZ4</accession>
<reference evidence="1 2" key="1">
    <citation type="submission" date="2020-08" db="EMBL/GenBank/DDBJ databases">
        <title>Sequencing the genomes of 1000 actinobacteria strains.</title>
        <authorList>
            <person name="Klenk H.-P."/>
        </authorList>
    </citation>
    <scope>NUCLEOTIDE SEQUENCE [LARGE SCALE GENOMIC DNA]</scope>
    <source>
        <strain evidence="1 2">DSM 46887</strain>
    </source>
</reference>
<organism evidence="1 2">
    <name type="scientific">Streptosporangium becharense</name>
    <dbReference type="NCBI Taxonomy" id="1816182"/>
    <lineage>
        <taxon>Bacteria</taxon>
        <taxon>Bacillati</taxon>
        <taxon>Actinomycetota</taxon>
        <taxon>Actinomycetes</taxon>
        <taxon>Streptosporangiales</taxon>
        <taxon>Streptosporangiaceae</taxon>
        <taxon>Streptosporangium</taxon>
    </lineage>
</organism>
<dbReference type="GO" id="GO:0030246">
    <property type="term" value="F:carbohydrate binding"/>
    <property type="evidence" value="ECO:0007669"/>
    <property type="project" value="InterPro"/>
</dbReference>
<evidence type="ECO:0000313" key="1">
    <source>
        <dbReference type="EMBL" id="MBB5823097.1"/>
    </source>
</evidence>
<dbReference type="AlphaFoldDB" id="A0A7W9ILZ4"/>
<dbReference type="EMBL" id="JACHMP010000001">
    <property type="protein sequence ID" value="MBB5823097.1"/>
    <property type="molecule type" value="Genomic_DNA"/>
</dbReference>
<dbReference type="GO" id="GO:0005975">
    <property type="term" value="P:carbohydrate metabolic process"/>
    <property type="evidence" value="ECO:0007669"/>
    <property type="project" value="InterPro"/>
</dbReference>
<dbReference type="InterPro" id="IPR011013">
    <property type="entry name" value="Gal_mutarotase_sf_dom"/>
</dbReference>
<dbReference type="SUPFAM" id="SSF74650">
    <property type="entry name" value="Galactose mutarotase-like"/>
    <property type="match status" value="1"/>
</dbReference>
<protein>
    <recommendedName>
        <fullName evidence="3">DUF4432 domain-containing protein</fullName>
    </recommendedName>
</protein>
<dbReference type="RefSeq" id="WP_221206554.1">
    <property type="nucleotide sequence ID" value="NZ_JACHMP010000001.1"/>
</dbReference>
<dbReference type="InterPro" id="IPR027839">
    <property type="entry name" value="DUF4432"/>
</dbReference>